<reference evidence="4" key="1">
    <citation type="submission" date="2020-11" db="EMBL/GenBank/DDBJ databases">
        <title>Isolation and identification of active actinomycetes.</title>
        <authorList>
            <person name="Yu B."/>
        </authorList>
    </citation>
    <scope>NUCLEOTIDE SEQUENCE</scope>
    <source>
        <strain evidence="4">NEAU-YB345</strain>
    </source>
</reference>
<dbReference type="PANTHER" id="PTHR43674:SF2">
    <property type="entry name" value="BETA-UREIDOPROPIONASE"/>
    <property type="match status" value="1"/>
</dbReference>
<dbReference type="Proteomes" id="UP000657385">
    <property type="component" value="Unassembled WGS sequence"/>
</dbReference>
<dbReference type="GO" id="GO:0033388">
    <property type="term" value="P:putrescine biosynthetic process from arginine"/>
    <property type="evidence" value="ECO:0007669"/>
    <property type="project" value="TreeGrafter"/>
</dbReference>
<dbReference type="InterPro" id="IPR036526">
    <property type="entry name" value="C-N_Hydrolase_sf"/>
</dbReference>
<keyword evidence="2 4" id="KW-0378">Hydrolase</keyword>
<sequence>MTDDGSSATTRVACCQLAPVLGESAANRAATLAAIESAVEAGARIVMLPELPVSGYVFADPVEALALAEPVDGPTVTAWAEAAARHDIVVVGGLCEAAPDGTLRNSSVLLDRSGLRAVYRKAHLWDAEKLFFTPGDAAPPVVDTPHGRIGMMICYDLEFPEWVRKSALAGAELLCAPVNWPVEPVPEAERPAWGAHIRVQAGAMANRLPIAVADRAGRERGVDWIGGSVVVNADGWPLVMAEAGTDATQILIADIDLADSRDKQISERNDVHADRRPWLY</sequence>
<dbReference type="SUPFAM" id="SSF56317">
    <property type="entry name" value="Carbon-nitrogen hydrolase"/>
    <property type="match status" value="1"/>
</dbReference>
<gene>
    <name evidence="4" type="ORF">I2501_11995</name>
</gene>
<dbReference type="InterPro" id="IPR050345">
    <property type="entry name" value="Aliph_Amidase/BUP"/>
</dbReference>
<evidence type="ECO:0000313" key="5">
    <source>
        <dbReference type="Proteomes" id="UP000657385"/>
    </source>
</evidence>
<evidence type="ECO:0000259" key="3">
    <source>
        <dbReference type="PROSITE" id="PS50263"/>
    </source>
</evidence>
<dbReference type="EMBL" id="JADPRT010000004">
    <property type="protein sequence ID" value="MBF9068744.1"/>
    <property type="molecule type" value="Genomic_DNA"/>
</dbReference>
<dbReference type="InterPro" id="IPR003010">
    <property type="entry name" value="C-N_Hydrolase"/>
</dbReference>
<name>A0A931B0D4_9ACTN</name>
<dbReference type="InterPro" id="IPR001110">
    <property type="entry name" value="UPF0012_CS"/>
</dbReference>
<organism evidence="4 5">
    <name type="scientific">Streptacidiphilus fuscans</name>
    <dbReference type="NCBI Taxonomy" id="2789292"/>
    <lineage>
        <taxon>Bacteria</taxon>
        <taxon>Bacillati</taxon>
        <taxon>Actinomycetota</taxon>
        <taxon>Actinomycetes</taxon>
        <taxon>Kitasatosporales</taxon>
        <taxon>Streptomycetaceae</taxon>
        <taxon>Streptacidiphilus</taxon>
    </lineage>
</organism>
<dbReference type="PROSITE" id="PS01227">
    <property type="entry name" value="UPF0012"/>
    <property type="match status" value="1"/>
</dbReference>
<dbReference type="GO" id="GO:0050126">
    <property type="term" value="F:N-carbamoylputrescine amidase activity"/>
    <property type="evidence" value="ECO:0007669"/>
    <property type="project" value="TreeGrafter"/>
</dbReference>
<dbReference type="Pfam" id="PF00795">
    <property type="entry name" value="CN_hydrolase"/>
    <property type="match status" value="1"/>
</dbReference>
<proteinExistence type="inferred from homology"/>
<comment type="caution">
    <text evidence="4">The sequence shown here is derived from an EMBL/GenBank/DDBJ whole genome shotgun (WGS) entry which is preliminary data.</text>
</comment>
<evidence type="ECO:0000256" key="2">
    <source>
        <dbReference type="ARBA" id="ARBA00022801"/>
    </source>
</evidence>
<dbReference type="PANTHER" id="PTHR43674">
    <property type="entry name" value="NITRILASE C965.09-RELATED"/>
    <property type="match status" value="1"/>
</dbReference>
<accession>A0A931B0D4</accession>
<protein>
    <submittedName>
        <fullName evidence="4">Carbon-nitrogen hydrolase</fullName>
    </submittedName>
</protein>
<evidence type="ECO:0000313" key="4">
    <source>
        <dbReference type="EMBL" id="MBF9068744.1"/>
    </source>
</evidence>
<dbReference type="AlphaFoldDB" id="A0A931B0D4"/>
<comment type="similarity">
    <text evidence="1">Belongs to the carbon-nitrogen hydrolase superfamily. NIT1/NIT2 family.</text>
</comment>
<evidence type="ECO:0000256" key="1">
    <source>
        <dbReference type="ARBA" id="ARBA00010613"/>
    </source>
</evidence>
<keyword evidence="5" id="KW-1185">Reference proteome</keyword>
<dbReference type="PROSITE" id="PS50263">
    <property type="entry name" value="CN_HYDROLASE"/>
    <property type="match status" value="1"/>
</dbReference>
<feature type="domain" description="CN hydrolase" evidence="3">
    <location>
        <begin position="10"/>
        <end position="257"/>
    </location>
</feature>
<dbReference type="Gene3D" id="3.60.110.10">
    <property type="entry name" value="Carbon-nitrogen hydrolase"/>
    <property type="match status" value="1"/>
</dbReference>